<dbReference type="PANTHER" id="PTHR46765">
    <property type="entry name" value="P-LOOP CONTAINING NUCLEOSIDE TRIPHOSPHATE HYDROLASES SUPERFAMILY PROTEIN"/>
    <property type="match status" value="1"/>
</dbReference>
<dbReference type="InterPro" id="IPR027417">
    <property type="entry name" value="P-loop_NTPase"/>
</dbReference>
<keyword evidence="6" id="KW-0539">Nucleus</keyword>
<keyword evidence="4" id="KW-0067">ATP-binding</keyword>
<evidence type="ECO:0000256" key="8">
    <source>
        <dbReference type="ARBA" id="ARBA00043975"/>
    </source>
</evidence>
<keyword evidence="12" id="KW-1185">Reference proteome</keyword>
<organism evidence="11 12">
    <name type="scientific">Rhodotorula mucilaginosa</name>
    <name type="common">Yeast</name>
    <name type="synonym">Rhodotorula rubra</name>
    <dbReference type="NCBI Taxonomy" id="5537"/>
    <lineage>
        <taxon>Eukaryota</taxon>
        <taxon>Fungi</taxon>
        <taxon>Dikarya</taxon>
        <taxon>Basidiomycota</taxon>
        <taxon>Pucciniomycotina</taxon>
        <taxon>Microbotryomycetes</taxon>
        <taxon>Sporidiobolales</taxon>
        <taxon>Sporidiobolaceae</taxon>
        <taxon>Rhodotorula</taxon>
    </lineage>
</organism>
<feature type="compositionally biased region" description="Low complexity" evidence="9">
    <location>
        <begin position="86"/>
        <end position="99"/>
    </location>
</feature>
<accession>A0A9P7B1I0</accession>
<dbReference type="OrthoDB" id="2195431at2759"/>
<name>A0A9P7B1I0_RHOMI</name>
<evidence type="ECO:0000256" key="7">
    <source>
        <dbReference type="ARBA" id="ARBA00023306"/>
    </source>
</evidence>
<dbReference type="GO" id="GO:0003677">
    <property type="term" value="F:DNA binding"/>
    <property type="evidence" value="ECO:0007669"/>
    <property type="project" value="UniProtKB-KW"/>
</dbReference>
<dbReference type="InterPro" id="IPR047854">
    <property type="entry name" value="RFC_lid"/>
</dbReference>
<evidence type="ECO:0000256" key="9">
    <source>
        <dbReference type="SAM" id="MobiDB-lite"/>
    </source>
</evidence>
<evidence type="ECO:0000313" key="12">
    <source>
        <dbReference type="Proteomes" id="UP000777482"/>
    </source>
</evidence>
<dbReference type="InterPro" id="IPR003593">
    <property type="entry name" value="AAA+_ATPase"/>
</dbReference>
<feature type="region of interest" description="Disordered" evidence="9">
    <location>
        <begin position="127"/>
        <end position="154"/>
    </location>
</feature>
<dbReference type="CDD" id="cd18140">
    <property type="entry name" value="HLD_clamp_RFC"/>
    <property type="match status" value="1"/>
</dbReference>
<dbReference type="GO" id="GO:0005634">
    <property type="term" value="C:nucleus"/>
    <property type="evidence" value="ECO:0007669"/>
    <property type="project" value="UniProtKB-SubCell"/>
</dbReference>
<keyword evidence="2" id="KW-0235">DNA replication</keyword>
<dbReference type="EMBL" id="PUHQ01000202">
    <property type="protein sequence ID" value="KAG0653462.1"/>
    <property type="molecule type" value="Genomic_DNA"/>
</dbReference>
<comment type="subcellular location">
    <subcellularLocation>
        <location evidence="1">Nucleus</location>
    </subcellularLocation>
</comment>
<dbReference type="PANTHER" id="PTHR46765:SF1">
    <property type="entry name" value="P-LOOP CONTAINING NUCLEOSIDE TRIPHOSPHATE HYDROLASES SUPERFAMILY PROTEIN"/>
    <property type="match status" value="1"/>
</dbReference>
<keyword evidence="7" id="KW-0131">Cell cycle</keyword>
<evidence type="ECO:0000256" key="5">
    <source>
        <dbReference type="ARBA" id="ARBA00023125"/>
    </source>
</evidence>
<feature type="domain" description="AAA+ ATPase" evidence="10">
    <location>
        <begin position="368"/>
        <end position="526"/>
    </location>
</feature>
<dbReference type="Pfam" id="PF00004">
    <property type="entry name" value="AAA"/>
    <property type="match status" value="1"/>
</dbReference>
<sequence length="1431" mass="155205">MAALAELNRVLPFKRTSALDPAKQAAFGTAPGVPGPDDDDEEDWAAIEAAAQLEAAEEVLDGEDVDMDVLREIEEQEMAERQDAMPSPVVASTSTAAATKGPVAGGSSRQADGGRAKMIFEEDEDFGAFGETSPGEPDDSLPRQTSAARGSIADSHSYDYSSKYGNVSNLDMSALPSGYIDATPVEATTLDGRKVSFTRRKKLQAYSSTAESKKEESLALQRLASSMLDRPYSQLLREIEGEQTLAKKQREADATNGALSPPGENKPNARTAAPVETSLWTDRYRPKRFIDLLGDERVHRSALLWLKEWDMCVFKGTSKANAAAEMKRDRRNKRARDGGNGGFGAGDRDAARPNGIEDAAPDPWGRPQEKVLLLSGPPGLGKTTLAHVLARQAGYQVLEINASDDRTGRVVEERIRNALDSQALTTGAASSGKGKAKAHEEGRNRPTCVVVDEIDGAAGGGESSFVKTLVKLITEGSTLRKPSRKGKGKQARPLLRPIICICNDLYAPVLRPLRPLAKIVRFTPPTSAMLVKRLRTICESEELTTENKHLSLLVEVAEGDLRSCLNTLQFIKRNGSTVDAEAIRSSALGQKDTGTSSSQVLNRIFKKPPRKRGAPGVSGVGVDERYVARIVRDVQTSGEYEKISQGCFENYLTASGTNAEALPRIVDALDWIWLYDQLDHRLRSEREYELLAYVPFAFVAWYPLFSSQVPNPVELPKTDYEASHSARMYLQRQAHQEVADAFAGSISQNLAALFTGTDLVTELLPLLNRVVAPDLKPVNSQIVKTDEKARLTRLVNTMITTNLTFALDKSEDGQLSYKLDPPIDVFVHFDGKRASDIAPGRFAVRQMINREIESEVQRRGEVAAGGTRSASDILAAYKTVKPVSAPADAKQAVDFFGRAVVASAALNGEPASTDTGGLAPPAAKRVRQAAYRYHEGFSNAALLDKITDPVLTPKSSPDFSWDWLLSLQLKFSETSLIRCNRIGELFKEHHPDEYKKFIGEGHGIVRDELVAWTLLTGVGQRSDAIKQEAESLFGTSWDDLYVYSQGQAKANNPSYRGPALYAVRASSPFFPPATTDWPFGADPQDQNKPARLFFVETTRFAFGGGTNFGKGEAESLAERFTLGDKLVESLLDDADLTEINLTHVLIKRECRAQLCPVEAFNTVDCLQIIDNMKKSSKAAPFKNFNLASGAVFVKALTRRLKKGQPSLVMMLSPKLSPCSMTAWGDFIARVVGAAKKGSTIEIDVGTSYIGFGVSPLSRGENMIGLNAGLVDDICWVSFEEVVAFSRLRKQFHCLPADNPVYVAAAATAGMSNAALTVRPVLALGEVEQSKLSAVSGWQKLAGNQGQKTDPWPGLLTGKAESEAEVGDEATDADALNEASLFPLPYLAELVHPFPFSAEAVPSRSPPDLFPLAATAPVGASNLGPEEGEALF</sequence>
<keyword evidence="5" id="KW-0238">DNA-binding</keyword>
<gene>
    <name evidence="11" type="ORF">C6P46_002761</name>
</gene>
<dbReference type="CDD" id="cd00009">
    <property type="entry name" value="AAA"/>
    <property type="match status" value="1"/>
</dbReference>
<dbReference type="SUPFAM" id="SSF52540">
    <property type="entry name" value="P-loop containing nucleoside triphosphate hydrolases"/>
    <property type="match status" value="1"/>
</dbReference>
<reference evidence="11 12" key="1">
    <citation type="submission" date="2020-11" db="EMBL/GenBank/DDBJ databases">
        <title>Kefir isolates.</title>
        <authorList>
            <person name="Marcisauskas S."/>
            <person name="Kim Y."/>
            <person name="Blasche S."/>
        </authorList>
    </citation>
    <scope>NUCLEOTIDE SEQUENCE [LARGE SCALE GENOMIC DNA]</scope>
    <source>
        <strain evidence="11 12">KR</strain>
    </source>
</reference>
<dbReference type="Gene3D" id="1.10.8.60">
    <property type="match status" value="1"/>
</dbReference>
<evidence type="ECO:0000256" key="2">
    <source>
        <dbReference type="ARBA" id="ARBA00022705"/>
    </source>
</evidence>
<protein>
    <recommendedName>
        <fullName evidence="10">AAA+ ATPase domain-containing protein</fullName>
    </recommendedName>
</protein>
<evidence type="ECO:0000256" key="1">
    <source>
        <dbReference type="ARBA" id="ARBA00004123"/>
    </source>
</evidence>
<evidence type="ECO:0000256" key="3">
    <source>
        <dbReference type="ARBA" id="ARBA00022741"/>
    </source>
</evidence>
<dbReference type="GO" id="GO:0016887">
    <property type="term" value="F:ATP hydrolysis activity"/>
    <property type="evidence" value="ECO:0007669"/>
    <property type="project" value="InterPro"/>
</dbReference>
<evidence type="ECO:0000259" key="10">
    <source>
        <dbReference type="SMART" id="SM00382"/>
    </source>
</evidence>
<feature type="region of interest" description="Disordered" evidence="9">
    <location>
        <begin position="22"/>
        <end position="41"/>
    </location>
</feature>
<evidence type="ECO:0000313" key="11">
    <source>
        <dbReference type="EMBL" id="KAG0653462.1"/>
    </source>
</evidence>
<feature type="region of interest" description="Disordered" evidence="9">
    <location>
        <begin position="78"/>
        <end position="113"/>
    </location>
</feature>
<dbReference type="GO" id="GO:0005524">
    <property type="term" value="F:ATP binding"/>
    <property type="evidence" value="ECO:0007669"/>
    <property type="project" value="UniProtKB-KW"/>
</dbReference>
<feature type="region of interest" description="Disordered" evidence="9">
    <location>
        <begin position="425"/>
        <end position="444"/>
    </location>
</feature>
<dbReference type="InterPro" id="IPR003959">
    <property type="entry name" value="ATPase_AAA_core"/>
</dbReference>
<proteinExistence type="inferred from homology"/>
<feature type="region of interest" description="Disordered" evidence="9">
    <location>
        <begin position="244"/>
        <end position="272"/>
    </location>
</feature>
<feature type="region of interest" description="Disordered" evidence="9">
    <location>
        <begin position="324"/>
        <end position="371"/>
    </location>
</feature>
<keyword evidence="3" id="KW-0547">Nucleotide-binding</keyword>
<dbReference type="InterPro" id="IPR053016">
    <property type="entry name" value="CTF18-RFC_complex"/>
</dbReference>
<dbReference type="SMART" id="SM00382">
    <property type="entry name" value="AAA"/>
    <property type="match status" value="1"/>
</dbReference>
<dbReference type="GO" id="GO:0006260">
    <property type="term" value="P:DNA replication"/>
    <property type="evidence" value="ECO:0007669"/>
    <property type="project" value="UniProtKB-KW"/>
</dbReference>
<dbReference type="Proteomes" id="UP000777482">
    <property type="component" value="Unassembled WGS sequence"/>
</dbReference>
<dbReference type="Gene3D" id="3.40.50.300">
    <property type="entry name" value="P-loop containing nucleotide triphosphate hydrolases"/>
    <property type="match status" value="1"/>
</dbReference>
<comment type="similarity">
    <text evidence="8">Belongs to the activator 1 small subunits family. CTF18 subfamily.</text>
</comment>
<evidence type="ECO:0000256" key="6">
    <source>
        <dbReference type="ARBA" id="ARBA00023242"/>
    </source>
</evidence>
<comment type="caution">
    <text evidence="11">The sequence shown here is derived from an EMBL/GenBank/DDBJ whole genome shotgun (WGS) entry which is preliminary data.</text>
</comment>
<evidence type="ECO:0000256" key="4">
    <source>
        <dbReference type="ARBA" id="ARBA00022840"/>
    </source>
</evidence>